<gene>
    <name evidence="8" type="ORF">FHU31_004268</name>
</gene>
<evidence type="ECO:0000256" key="2">
    <source>
        <dbReference type="ARBA" id="ARBA00022448"/>
    </source>
</evidence>
<comment type="caution">
    <text evidence="8">The sequence shown here is derived from an EMBL/GenBank/DDBJ whole genome shotgun (WGS) entry which is preliminary data.</text>
</comment>
<dbReference type="RefSeq" id="WP_167162135.1">
    <property type="nucleotide sequence ID" value="NZ_JAANOW010000002.1"/>
</dbReference>
<keyword evidence="9" id="KW-1185">Reference proteome</keyword>
<keyword evidence="3" id="KW-0479">Metal-binding</keyword>
<dbReference type="InterPro" id="IPR051269">
    <property type="entry name" value="Fe-S_cluster_ET"/>
</dbReference>
<name>A0A7X5U2K9_9MYCO</name>
<accession>A0A7X5U2K9</accession>
<dbReference type="AlphaFoldDB" id="A0A7X5U2K9"/>
<keyword evidence="7" id="KW-0003">3Fe-4S</keyword>
<keyword evidence="2" id="KW-0813">Transport</keyword>
<dbReference type="GO" id="GO:0051538">
    <property type="term" value="F:3 iron, 4 sulfur cluster binding"/>
    <property type="evidence" value="ECO:0007669"/>
    <property type="project" value="UniProtKB-KW"/>
</dbReference>
<evidence type="ECO:0000256" key="1">
    <source>
        <dbReference type="ARBA" id="ARBA00001927"/>
    </source>
</evidence>
<protein>
    <submittedName>
        <fullName evidence="8">Ferredoxin</fullName>
    </submittedName>
</protein>
<evidence type="ECO:0000256" key="7">
    <source>
        <dbReference type="ARBA" id="ARBA00023291"/>
    </source>
</evidence>
<sequence>MRVEVDFGLCESNAVCVGIAPEVFDLGDDDILAVAHNELSAELRPQVEDAARQCPRQAIAVSW</sequence>
<dbReference type="Gene3D" id="3.30.70.20">
    <property type="match status" value="1"/>
</dbReference>
<evidence type="ECO:0000256" key="6">
    <source>
        <dbReference type="ARBA" id="ARBA00023014"/>
    </source>
</evidence>
<evidence type="ECO:0000256" key="5">
    <source>
        <dbReference type="ARBA" id="ARBA00023004"/>
    </source>
</evidence>
<dbReference type="Proteomes" id="UP000547444">
    <property type="component" value="Unassembled WGS sequence"/>
</dbReference>
<evidence type="ECO:0000256" key="4">
    <source>
        <dbReference type="ARBA" id="ARBA00022982"/>
    </source>
</evidence>
<dbReference type="Pfam" id="PF13459">
    <property type="entry name" value="Fer4_15"/>
    <property type="match status" value="1"/>
</dbReference>
<evidence type="ECO:0000256" key="3">
    <source>
        <dbReference type="ARBA" id="ARBA00022723"/>
    </source>
</evidence>
<organism evidence="8 9">
    <name type="scientific">Mycolicibacterium fluoranthenivorans</name>
    <dbReference type="NCBI Taxonomy" id="258505"/>
    <lineage>
        <taxon>Bacteria</taxon>
        <taxon>Bacillati</taxon>
        <taxon>Actinomycetota</taxon>
        <taxon>Actinomycetes</taxon>
        <taxon>Mycobacteriales</taxon>
        <taxon>Mycobacteriaceae</taxon>
        <taxon>Mycolicibacterium</taxon>
    </lineage>
</organism>
<dbReference type="SUPFAM" id="SSF54862">
    <property type="entry name" value="4Fe-4S ferredoxins"/>
    <property type="match status" value="1"/>
</dbReference>
<dbReference type="PANTHER" id="PTHR36923:SF3">
    <property type="entry name" value="FERREDOXIN"/>
    <property type="match status" value="1"/>
</dbReference>
<dbReference type="GO" id="GO:0046872">
    <property type="term" value="F:metal ion binding"/>
    <property type="evidence" value="ECO:0007669"/>
    <property type="project" value="UniProtKB-KW"/>
</dbReference>
<proteinExistence type="predicted"/>
<evidence type="ECO:0000313" key="8">
    <source>
        <dbReference type="EMBL" id="NIH97278.1"/>
    </source>
</evidence>
<reference evidence="8 9" key="1">
    <citation type="submission" date="2020-03" db="EMBL/GenBank/DDBJ databases">
        <title>Sequencing the genomes of 1000 actinobacteria strains.</title>
        <authorList>
            <person name="Klenk H.-P."/>
        </authorList>
    </citation>
    <scope>NUCLEOTIDE SEQUENCE [LARGE SCALE GENOMIC DNA]</scope>
    <source>
        <strain evidence="8 9">DSM 44556</strain>
    </source>
</reference>
<dbReference type="EMBL" id="JAANOW010000002">
    <property type="protein sequence ID" value="NIH97278.1"/>
    <property type="molecule type" value="Genomic_DNA"/>
</dbReference>
<keyword evidence="4" id="KW-0249">Electron transport</keyword>
<keyword evidence="5" id="KW-0408">Iron</keyword>
<keyword evidence="6" id="KW-0411">Iron-sulfur</keyword>
<evidence type="ECO:0000313" key="9">
    <source>
        <dbReference type="Proteomes" id="UP000547444"/>
    </source>
</evidence>
<dbReference type="PANTHER" id="PTHR36923">
    <property type="entry name" value="FERREDOXIN"/>
    <property type="match status" value="1"/>
</dbReference>
<comment type="cofactor">
    <cofactor evidence="1">
        <name>[3Fe-4S] cluster</name>
        <dbReference type="ChEBI" id="CHEBI:21137"/>
    </cofactor>
</comment>